<dbReference type="RefSeq" id="XP_001828392.1">
    <property type="nucleotide sequence ID" value="XM_001828340.1"/>
</dbReference>
<name>A8N0R0_COPC7</name>
<dbReference type="KEGG" id="cci:CC1G_04363"/>
<sequence length="427" mass="48996">MHSPRFPLELVAEVLSHLQDDMETIKRASLIARIWYEGSRLYLWKHIYLGPPKPAIRCKQMRKIIEARPVVAARAKRLTIVDDAKDHKSDYADGWLKRSHDILAILPLLVTLHEVSVKSRWYLNWTLASPQLRAALFDIFSNPHVREIDLVGMKYMPVTPFAHFCHLQSLSLERIEVDSREEDACFPISRTNKAANSPLGALKVLHIGEAGSAVEVLLKYITHLKGDPANTGVGVLRPHKLSVSAINFKGAEQPWSTILHSMCSHVTAYTIMLEWAQDFPEQLYQFHRFPRLTRLSFVASWRYMRQSLFDIPYTRRFGLQAYSRRRPSSGLRTFQLAVEFHDPGATPTGRIMDIILFEFLGSRALYWITEIDDILGGDVVDFPNLEEVEFTVILRSALSENDWGLVKETLETHFPRVKSKGVLNVRR</sequence>
<evidence type="ECO:0000313" key="2">
    <source>
        <dbReference type="Proteomes" id="UP000001861"/>
    </source>
</evidence>
<comment type="caution">
    <text evidence="1">The sequence shown here is derived from an EMBL/GenBank/DDBJ whole genome shotgun (WGS) entry which is preliminary data.</text>
</comment>
<reference evidence="1 2" key="1">
    <citation type="journal article" date="2010" name="Proc. Natl. Acad. Sci. U.S.A.">
        <title>Insights into evolution of multicellular fungi from the assembled chromosomes of the mushroom Coprinopsis cinerea (Coprinus cinereus).</title>
        <authorList>
            <person name="Stajich J.E."/>
            <person name="Wilke S.K."/>
            <person name="Ahren D."/>
            <person name="Au C.H."/>
            <person name="Birren B.W."/>
            <person name="Borodovsky M."/>
            <person name="Burns C."/>
            <person name="Canback B."/>
            <person name="Casselton L.A."/>
            <person name="Cheng C.K."/>
            <person name="Deng J."/>
            <person name="Dietrich F.S."/>
            <person name="Fargo D.C."/>
            <person name="Farman M.L."/>
            <person name="Gathman A.C."/>
            <person name="Goldberg J."/>
            <person name="Guigo R."/>
            <person name="Hoegger P.J."/>
            <person name="Hooker J.B."/>
            <person name="Huggins A."/>
            <person name="James T.Y."/>
            <person name="Kamada T."/>
            <person name="Kilaru S."/>
            <person name="Kodira C."/>
            <person name="Kues U."/>
            <person name="Kupfer D."/>
            <person name="Kwan H.S."/>
            <person name="Lomsadze A."/>
            <person name="Li W."/>
            <person name="Lilly W.W."/>
            <person name="Ma L.J."/>
            <person name="Mackey A.J."/>
            <person name="Manning G."/>
            <person name="Martin F."/>
            <person name="Muraguchi H."/>
            <person name="Natvig D.O."/>
            <person name="Palmerini H."/>
            <person name="Ramesh M.A."/>
            <person name="Rehmeyer C.J."/>
            <person name="Roe B.A."/>
            <person name="Shenoy N."/>
            <person name="Stanke M."/>
            <person name="Ter-Hovhannisyan V."/>
            <person name="Tunlid A."/>
            <person name="Velagapudi R."/>
            <person name="Vision T.J."/>
            <person name="Zeng Q."/>
            <person name="Zolan M.E."/>
            <person name="Pukkila P.J."/>
        </authorList>
    </citation>
    <scope>NUCLEOTIDE SEQUENCE [LARGE SCALE GENOMIC DNA]</scope>
    <source>
        <strain evidence="2">Okayama-7 / 130 / ATCC MYA-4618 / FGSC 9003</strain>
    </source>
</reference>
<accession>A8N0R0</accession>
<dbReference type="EMBL" id="AACS02000001">
    <property type="protein sequence ID" value="EAU93384.1"/>
    <property type="molecule type" value="Genomic_DNA"/>
</dbReference>
<dbReference type="VEuPathDB" id="FungiDB:CC1G_04363"/>
<evidence type="ECO:0008006" key="3">
    <source>
        <dbReference type="Google" id="ProtNLM"/>
    </source>
</evidence>
<organism evidence="1 2">
    <name type="scientific">Coprinopsis cinerea (strain Okayama-7 / 130 / ATCC MYA-4618 / FGSC 9003)</name>
    <name type="common">Inky cap fungus</name>
    <name type="synonym">Hormographiella aspergillata</name>
    <dbReference type="NCBI Taxonomy" id="240176"/>
    <lineage>
        <taxon>Eukaryota</taxon>
        <taxon>Fungi</taxon>
        <taxon>Dikarya</taxon>
        <taxon>Basidiomycota</taxon>
        <taxon>Agaricomycotina</taxon>
        <taxon>Agaricomycetes</taxon>
        <taxon>Agaricomycetidae</taxon>
        <taxon>Agaricales</taxon>
        <taxon>Agaricineae</taxon>
        <taxon>Psathyrellaceae</taxon>
        <taxon>Coprinopsis</taxon>
    </lineage>
</organism>
<gene>
    <name evidence="1" type="ORF">CC1G_04363</name>
</gene>
<proteinExistence type="predicted"/>
<dbReference type="OrthoDB" id="2788229at2759"/>
<evidence type="ECO:0000313" key="1">
    <source>
        <dbReference type="EMBL" id="EAU93384.1"/>
    </source>
</evidence>
<dbReference type="GeneID" id="6004814"/>
<protein>
    <recommendedName>
        <fullName evidence="3">F-box domain-containing protein</fullName>
    </recommendedName>
</protein>
<dbReference type="Proteomes" id="UP000001861">
    <property type="component" value="Unassembled WGS sequence"/>
</dbReference>
<dbReference type="InParanoid" id="A8N0R0"/>
<dbReference type="AlphaFoldDB" id="A8N0R0"/>
<keyword evidence="2" id="KW-1185">Reference proteome</keyword>